<feature type="transmembrane region" description="Helical" evidence="6">
    <location>
        <begin position="6"/>
        <end position="24"/>
    </location>
</feature>
<protein>
    <recommendedName>
        <fullName evidence="11">DUF92 domain-containing protein</fullName>
    </recommendedName>
</protein>
<proteinExistence type="inferred from homology"/>
<dbReference type="AlphaFoldDB" id="A0A497EUG2"/>
<dbReference type="Proteomes" id="UP000278475">
    <property type="component" value="Unassembled WGS sequence"/>
</dbReference>
<comment type="similarity">
    <text evidence="2">Belongs to the TMEM19 family.</text>
</comment>
<evidence type="ECO:0008006" key="11">
    <source>
        <dbReference type="Google" id="ProtNLM"/>
    </source>
</evidence>
<dbReference type="Pfam" id="PF01940">
    <property type="entry name" value="DUF92"/>
    <property type="match status" value="1"/>
</dbReference>
<evidence type="ECO:0000313" key="9">
    <source>
        <dbReference type="Proteomes" id="UP000272051"/>
    </source>
</evidence>
<organism evidence="7 10">
    <name type="scientific">Thermoproteota archaeon</name>
    <dbReference type="NCBI Taxonomy" id="2056631"/>
    <lineage>
        <taxon>Archaea</taxon>
        <taxon>Thermoproteota</taxon>
    </lineage>
</organism>
<evidence type="ECO:0000313" key="10">
    <source>
        <dbReference type="Proteomes" id="UP000278475"/>
    </source>
</evidence>
<evidence type="ECO:0000256" key="2">
    <source>
        <dbReference type="ARBA" id="ARBA00009012"/>
    </source>
</evidence>
<gene>
    <name evidence="7" type="ORF">DRJ31_00555</name>
    <name evidence="8" type="ORF">DRJ33_01105</name>
</gene>
<feature type="transmembrane region" description="Helical" evidence="6">
    <location>
        <begin position="36"/>
        <end position="64"/>
    </location>
</feature>
<keyword evidence="4 6" id="KW-1133">Transmembrane helix</keyword>
<evidence type="ECO:0000256" key="6">
    <source>
        <dbReference type="SAM" id="Phobius"/>
    </source>
</evidence>
<accession>A0A497EUG2</accession>
<feature type="transmembrane region" description="Helical" evidence="6">
    <location>
        <begin position="247"/>
        <end position="267"/>
    </location>
</feature>
<evidence type="ECO:0000313" key="8">
    <source>
        <dbReference type="EMBL" id="RLE53427.1"/>
    </source>
</evidence>
<dbReference type="Proteomes" id="UP000272051">
    <property type="component" value="Unassembled WGS sequence"/>
</dbReference>
<name>A0A497EUG2_9CREN</name>
<comment type="caution">
    <text evidence="7">The sequence shown here is derived from an EMBL/GenBank/DDBJ whole genome shotgun (WGS) entry which is preliminary data.</text>
</comment>
<evidence type="ECO:0000256" key="1">
    <source>
        <dbReference type="ARBA" id="ARBA00004141"/>
    </source>
</evidence>
<evidence type="ECO:0000313" key="7">
    <source>
        <dbReference type="EMBL" id="RLE50672.1"/>
    </source>
</evidence>
<evidence type="ECO:0000256" key="4">
    <source>
        <dbReference type="ARBA" id="ARBA00022989"/>
    </source>
</evidence>
<reference evidence="9 10" key="1">
    <citation type="submission" date="2018-06" db="EMBL/GenBank/DDBJ databases">
        <title>Extensive metabolic versatility and redundancy in microbially diverse, dynamic hydrothermal sediments.</title>
        <authorList>
            <person name="Dombrowski N."/>
            <person name="Teske A."/>
            <person name="Baker B.J."/>
        </authorList>
    </citation>
    <scope>NUCLEOTIDE SEQUENCE [LARGE SCALE GENOMIC DNA]</scope>
    <source>
        <strain evidence="8">B34_G17</strain>
        <strain evidence="7">B66_G16</strain>
    </source>
</reference>
<evidence type="ECO:0000256" key="5">
    <source>
        <dbReference type="ARBA" id="ARBA00023136"/>
    </source>
</evidence>
<evidence type="ECO:0000256" key="3">
    <source>
        <dbReference type="ARBA" id="ARBA00022692"/>
    </source>
</evidence>
<keyword evidence="5 6" id="KW-0472">Membrane</keyword>
<dbReference type="GO" id="GO:0016020">
    <property type="term" value="C:membrane"/>
    <property type="evidence" value="ECO:0007669"/>
    <property type="project" value="UniProtKB-SubCell"/>
</dbReference>
<dbReference type="PANTHER" id="PTHR13353:SF5">
    <property type="entry name" value="TRANSMEMBRANE PROTEIN 19"/>
    <property type="match status" value="1"/>
</dbReference>
<dbReference type="EMBL" id="QMQX01000011">
    <property type="protein sequence ID" value="RLE53427.1"/>
    <property type="molecule type" value="Genomic_DNA"/>
</dbReference>
<dbReference type="EMBL" id="QMQV01000002">
    <property type="protein sequence ID" value="RLE50672.1"/>
    <property type="molecule type" value="Genomic_DNA"/>
</dbReference>
<dbReference type="InterPro" id="IPR002794">
    <property type="entry name" value="DUF92_TMEM19"/>
</dbReference>
<feature type="transmembrane region" description="Helical" evidence="6">
    <location>
        <begin position="185"/>
        <end position="207"/>
    </location>
</feature>
<dbReference type="PANTHER" id="PTHR13353">
    <property type="entry name" value="TRANSMEMBRANE PROTEIN 19"/>
    <property type="match status" value="1"/>
</dbReference>
<keyword evidence="3 6" id="KW-0812">Transmembrane</keyword>
<feature type="transmembrane region" description="Helical" evidence="6">
    <location>
        <begin position="157"/>
        <end position="179"/>
    </location>
</feature>
<sequence>MFTLGTFPIAFTVVTLLAIISLKFRIFDKTGAIASWIIGILVFMFGGWKWFILLFSFTAIASAFTKYEYSAKSRLGYAEPKGGARSWKNVVANGSIATILSILEGICALDLLVAGFLGAVGTAFADTLATEIGLLYKGNPRLITNLKKVPPGTSGAISPLGEAAMFLSIAALTILAYVLNVANLSLIELFALITISSVVGATIDSFLGATVQAKFICPICGRVVETTTHCNVKARHLSGIKLFNNHVVNLVSTFLGALTAILAYVALLA</sequence>
<comment type="subcellular location">
    <subcellularLocation>
        <location evidence="1">Membrane</location>
        <topology evidence="1">Multi-pass membrane protein</topology>
    </subcellularLocation>
</comment>